<proteinExistence type="predicted"/>
<feature type="region of interest" description="Disordered" evidence="1">
    <location>
        <begin position="74"/>
        <end position="93"/>
    </location>
</feature>
<name>A0A914VSP6_9BILA</name>
<accession>A0A914VSP6</accession>
<dbReference type="WBParaSite" id="PSAMB.scaffold2397size23441.g17648.t1">
    <property type="protein sequence ID" value="PSAMB.scaffold2397size23441.g17648.t1"/>
    <property type="gene ID" value="PSAMB.scaffold2397size23441.g17648"/>
</dbReference>
<sequence length="93" mass="10285">MGGRSTMVTLGWKMNCASGPGSNSSARRRSPMTKYSVCARTRVLLNAERNQLIGRQRNKRATTLQSAEFVCRRRGGWGTGTTEDDGRDDSRSD</sequence>
<evidence type="ECO:0000313" key="2">
    <source>
        <dbReference type="Proteomes" id="UP000887566"/>
    </source>
</evidence>
<evidence type="ECO:0000313" key="3">
    <source>
        <dbReference type="WBParaSite" id="PSAMB.scaffold2397size23441.g17648.t1"/>
    </source>
</evidence>
<evidence type="ECO:0000256" key="1">
    <source>
        <dbReference type="SAM" id="MobiDB-lite"/>
    </source>
</evidence>
<reference evidence="3" key="1">
    <citation type="submission" date="2022-11" db="UniProtKB">
        <authorList>
            <consortium name="WormBaseParasite"/>
        </authorList>
    </citation>
    <scope>IDENTIFICATION</scope>
</reference>
<dbReference type="Proteomes" id="UP000887566">
    <property type="component" value="Unplaced"/>
</dbReference>
<protein>
    <submittedName>
        <fullName evidence="3">Uncharacterized protein</fullName>
    </submittedName>
</protein>
<dbReference type="AlphaFoldDB" id="A0A914VSP6"/>
<organism evidence="2 3">
    <name type="scientific">Plectus sambesii</name>
    <dbReference type="NCBI Taxonomy" id="2011161"/>
    <lineage>
        <taxon>Eukaryota</taxon>
        <taxon>Metazoa</taxon>
        <taxon>Ecdysozoa</taxon>
        <taxon>Nematoda</taxon>
        <taxon>Chromadorea</taxon>
        <taxon>Plectida</taxon>
        <taxon>Plectina</taxon>
        <taxon>Plectoidea</taxon>
        <taxon>Plectidae</taxon>
        <taxon>Plectus</taxon>
    </lineage>
</organism>
<keyword evidence="2" id="KW-1185">Reference proteome</keyword>